<comment type="function">
    <text evidence="1 7">Required for growth under high-pressure and low-temperature conditions.</text>
</comment>
<feature type="transmembrane region" description="Helical" evidence="7">
    <location>
        <begin position="47"/>
        <end position="67"/>
    </location>
</feature>
<comment type="subcellular location">
    <subcellularLocation>
        <location evidence="7">Membrane</location>
        <topology evidence="7">Multi-pass membrane protein</topology>
    </subcellularLocation>
</comment>
<evidence type="ECO:0000313" key="10">
    <source>
        <dbReference type="Proteomes" id="UP001628179"/>
    </source>
</evidence>
<reference evidence="9 10" key="1">
    <citation type="submission" date="2024-09" db="EMBL/GenBank/DDBJ databases">
        <title>Itraconazole resistance in Madurella fahalii resulting from another homologue of gene encoding cytochrome P450 14-alpha sterol demethylase (CYP51).</title>
        <authorList>
            <person name="Yoshioka I."/>
            <person name="Fahal A.H."/>
            <person name="Kaneko S."/>
            <person name="Yaguchi T."/>
        </authorList>
    </citation>
    <scope>NUCLEOTIDE SEQUENCE [LARGE SCALE GENOMIC DNA]</scope>
    <source>
        <strain evidence="9 10">IFM 68171</strain>
    </source>
</reference>
<dbReference type="InterPro" id="IPR038869">
    <property type="entry name" value="DLT1"/>
</dbReference>
<keyword evidence="10" id="KW-1185">Reference proteome</keyword>
<evidence type="ECO:0000256" key="6">
    <source>
        <dbReference type="ARBA" id="ARBA00023136"/>
    </source>
</evidence>
<accession>A0ABQ0G569</accession>
<evidence type="ECO:0000313" key="9">
    <source>
        <dbReference type="EMBL" id="GAB1312905.1"/>
    </source>
</evidence>
<sequence length="474" mass="51735">MSAASLCSLIIYNFLYYFLYLVLLAFLIITPIDLIQQAVPRRRNYDILVIALSYIVTILVVGFTYAFRLYTNRSVLASIPKPWIPIDKGDVPRDVREMIAEGLGRSAAIAYEARPRVHPVVPIQQPVAEGGGNWSAPATSTTPPAWLSRPKKSHDRDGDEGIVINISQPKPVWGEIEHPGWASPTSPDLPSLQYDTVVLELPNLIEAKALTLAPPDLESHVEPPVLDPDAVALLQRPECMGLREYLAHLTELAVLAPLPTTSEFLVKYEAARFSARPLSAEQFRALMHLFAEVLRNMHPLSHAALARYNDDYGDDDDGSFGSSGLEHSESDIDNDAPRGTSPSSSGTTARGLRASGNNHGSIDMQRRASSSTDGSSRRHRRCRPGLALRNSSAHTWQQQFRTAPTTPRSRHTGLSRASSSDSFAQTRHPYPAGQTSSSSGANSLRSVGAGSVIRLAGSEDATDLPYVLTWSPSQ</sequence>
<feature type="region of interest" description="Disordered" evidence="8">
    <location>
        <begin position="128"/>
        <end position="161"/>
    </location>
</feature>
<protein>
    <recommendedName>
        <fullName evidence="3 7">Defect at low temperature protein 1</fullName>
    </recommendedName>
</protein>
<feature type="compositionally biased region" description="Polar residues" evidence="8">
    <location>
        <begin position="433"/>
        <end position="444"/>
    </location>
</feature>
<feature type="transmembrane region" description="Helical" evidence="7">
    <location>
        <begin position="14"/>
        <end position="35"/>
    </location>
</feature>
<feature type="compositionally biased region" description="Polar residues" evidence="8">
    <location>
        <begin position="415"/>
        <end position="425"/>
    </location>
</feature>
<dbReference type="PANTHER" id="PTHR40021">
    <property type="entry name" value="DEFECT AT LOW TEMPERATURE PROTEIN 1"/>
    <property type="match status" value="1"/>
</dbReference>
<dbReference type="PANTHER" id="PTHR40021:SF1">
    <property type="entry name" value="DEFECT AT LOW TEMPERATURE PROTEIN 1"/>
    <property type="match status" value="1"/>
</dbReference>
<feature type="region of interest" description="Disordered" evidence="8">
    <location>
        <begin position="316"/>
        <end position="444"/>
    </location>
</feature>
<name>A0ABQ0G569_9PEZI</name>
<evidence type="ECO:0000256" key="7">
    <source>
        <dbReference type="RuleBase" id="RU367100"/>
    </source>
</evidence>
<keyword evidence="5 7" id="KW-1133">Transmembrane helix</keyword>
<comment type="caution">
    <text evidence="9">The sequence shown here is derived from an EMBL/GenBank/DDBJ whole genome shotgun (WGS) entry which is preliminary data.</text>
</comment>
<feature type="compositionally biased region" description="Low complexity" evidence="8">
    <location>
        <begin position="337"/>
        <end position="351"/>
    </location>
</feature>
<evidence type="ECO:0000256" key="1">
    <source>
        <dbReference type="ARBA" id="ARBA00002489"/>
    </source>
</evidence>
<feature type="compositionally biased region" description="Polar residues" evidence="8">
    <location>
        <begin position="389"/>
        <end position="407"/>
    </location>
</feature>
<gene>
    <name evidence="7" type="primary">DLT1</name>
    <name evidence="9" type="ORF">MFIFM68171_03115</name>
</gene>
<organism evidence="9 10">
    <name type="scientific">Madurella fahalii</name>
    <dbReference type="NCBI Taxonomy" id="1157608"/>
    <lineage>
        <taxon>Eukaryota</taxon>
        <taxon>Fungi</taxon>
        <taxon>Dikarya</taxon>
        <taxon>Ascomycota</taxon>
        <taxon>Pezizomycotina</taxon>
        <taxon>Sordariomycetes</taxon>
        <taxon>Sordariomycetidae</taxon>
        <taxon>Sordariales</taxon>
        <taxon>Sordariales incertae sedis</taxon>
        <taxon>Madurella</taxon>
    </lineage>
</organism>
<evidence type="ECO:0000256" key="3">
    <source>
        <dbReference type="ARBA" id="ARBA00021353"/>
    </source>
</evidence>
<dbReference type="RefSeq" id="XP_070914638.1">
    <property type="nucleotide sequence ID" value="XM_071058537.1"/>
</dbReference>
<evidence type="ECO:0000256" key="2">
    <source>
        <dbReference type="ARBA" id="ARBA00005550"/>
    </source>
</evidence>
<dbReference type="EMBL" id="BAAFSV010000002">
    <property type="protein sequence ID" value="GAB1312905.1"/>
    <property type="molecule type" value="Genomic_DNA"/>
</dbReference>
<comment type="similarity">
    <text evidence="2 7">Belongs to the DLT1 family.</text>
</comment>
<dbReference type="Proteomes" id="UP001628179">
    <property type="component" value="Unassembled WGS sequence"/>
</dbReference>
<evidence type="ECO:0000256" key="5">
    <source>
        <dbReference type="ARBA" id="ARBA00022989"/>
    </source>
</evidence>
<keyword evidence="4 7" id="KW-0812">Transmembrane</keyword>
<proteinExistence type="inferred from homology"/>
<keyword evidence="6 7" id="KW-0472">Membrane</keyword>
<evidence type="ECO:0000256" key="4">
    <source>
        <dbReference type="ARBA" id="ARBA00022692"/>
    </source>
</evidence>
<dbReference type="GeneID" id="98173860"/>
<evidence type="ECO:0000256" key="8">
    <source>
        <dbReference type="SAM" id="MobiDB-lite"/>
    </source>
</evidence>